<dbReference type="Proteomes" id="UP000070412">
    <property type="component" value="Unassembled WGS sequence"/>
</dbReference>
<evidence type="ECO:0000313" key="12">
    <source>
        <dbReference type="EMBL" id="KAF7492212.1"/>
    </source>
</evidence>
<evidence type="ECO:0000313" key="14">
    <source>
        <dbReference type="Proteomes" id="UP000070412"/>
    </source>
</evidence>
<reference evidence="13" key="3">
    <citation type="submission" date="2022-06" db="UniProtKB">
        <authorList>
            <consortium name="EnsemblMetazoa"/>
        </authorList>
    </citation>
    <scope>IDENTIFICATION</scope>
</reference>
<evidence type="ECO:0000313" key="13">
    <source>
        <dbReference type="EnsemblMetazoa" id="KAF7492212.1"/>
    </source>
</evidence>
<accession>A0A834R8M6</accession>
<evidence type="ECO:0000256" key="6">
    <source>
        <dbReference type="ARBA" id="ARBA00022968"/>
    </source>
</evidence>
<organism evidence="12">
    <name type="scientific">Sarcoptes scabiei</name>
    <name type="common">Itch mite</name>
    <name type="synonym">Acarus scabiei</name>
    <dbReference type="NCBI Taxonomy" id="52283"/>
    <lineage>
        <taxon>Eukaryota</taxon>
        <taxon>Metazoa</taxon>
        <taxon>Ecdysozoa</taxon>
        <taxon>Arthropoda</taxon>
        <taxon>Chelicerata</taxon>
        <taxon>Arachnida</taxon>
        <taxon>Acari</taxon>
        <taxon>Acariformes</taxon>
        <taxon>Sarcoptiformes</taxon>
        <taxon>Astigmata</taxon>
        <taxon>Psoroptidia</taxon>
        <taxon>Sarcoptoidea</taxon>
        <taxon>Sarcoptidae</taxon>
        <taxon>Sarcoptinae</taxon>
        <taxon>Sarcoptes</taxon>
    </lineage>
</organism>
<proteinExistence type="inferred from homology"/>
<dbReference type="GO" id="GO:0016020">
    <property type="term" value="C:membrane"/>
    <property type="evidence" value="ECO:0007669"/>
    <property type="project" value="UniProtKB-SubCell"/>
</dbReference>
<sequence>MIPSIVFRLQSYQIPILICSIYLICLTVLTLHHHHHHHRHHHRHQQDIDDQNDDHRSHNKDELFEKFQRFHPKNLHHHKRNDLSNERDPHLAPRISSSRSSFNVPSKRFYLNRPSSASSSSKIELNDIFISVKTTRIFHKSRLDIILDTWYKLAKNQTYFFTDSNEEEYRSKLGNHLVNTNCSASHNRKALCCKMSVEFDFFIASQKKWWCHFDDDNYVNVPRLLQLLQRYNPLEDYYLGKTSIKQPLELEDQRTKRKIHFSFATGGAGFCISKALALKMISVASNGRMISVGDRIRLPDDVTIGYIVEYILGKKLTQIEEFHSHLEPMALLDRNHFKDQISFSYFGNDLQRNVLSLNQIDSDQNDPTRFYSLHCYLFADLCEMKHR</sequence>
<dbReference type="EnsemblMetazoa" id="SSS_8296s_mrna">
    <property type="protein sequence ID" value="KAF7492212.1"/>
    <property type="gene ID" value="SSS_8296"/>
</dbReference>
<keyword evidence="8" id="KW-0472">Membrane</keyword>
<dbReference type="PANTHER" id="PTHR10811">
    <property type="entry name" value="FRINGE-RELATED"/>
    <property type="match status" value="1"/>
</dbReference>
<dbReference type="Pfam" id="PF02434">
    <property type="entry name" value="Fringe"/>
    <property type="match status" value="1"/>
</dbReference>
<evidence type="ECO:0000259" key="11">
    <source>
        <dbReference type="Pfam" id="PF02434"/>
    </source>
</evidence>
<keyword evidence="3" id="KW-0328">Glycosyltransferase</keyword>
<keyword evidence="5" id="KW-0812">Transmembrane</keyword>
<dbReference type="InterPro" id="IPR003378">
    <property type="entry name" value="Fringe-like_glycosylTrfase"/>
</dbReference>
<feature type="compositionally biased region" description="Basic and acidic residues" evidence="10">
    <location>
        <begin position="81"/>
        <end position="91"/>
    </location>
</feature>
<feature type="region of interest" description="Disordered" evidence="10">
    <location>
        <begin position="75"/>
        <end position="102"/>
    </location>
</feature>
<evidence type="ECO:0000256" key="1">
    <source>
        <dbReference type="ARBA" id="ARBA00004606"/>
    </source>
</evidence>
<dbReference type="Gene3D" id="3.90.550.50">
    <property type="match status" value="1"/>
</dbReference>
<dbReference type="EMBL" id="WVUK01000056">
    <property type="protein sequence ID" value="KAF7492212.1"/>
    <property type="molecule type" value="Genomic_DNA"/>
</dbReference>
<dbReference type="GO" id="GO:0012505">
    <property type="term" value="C:endomembrane system"/>
    <property type="evidence" value="ECO:0007669"/>
    <property type="project" value="UniProtKB-SubCell"/>
</dbReference>
<reference evidence="12" key="2">
    <citation type="submission" date="2020-01" db="EMBL/GenBank/DDBJ databases">
        <authorList>
            <person name="Korhonen P.K.K."/>
            <person name="Guangxu M.G."/>
            <person name="Wang T.W."/>
            <person name="Stroehlein A.J.S."/>
            <person name="Young N.D."/>
            <person name="Ang C.-S.A."/>
            <person name="Fernando D.W.F."/>
            <person name="Lu H.L."/>
            <person name="Taylor S.T."/>
            <person name="Ehtesham M.E.M."/>
            <person name="Najaraj S.H.N."/>
            <person name="Harsha G.H.G."/>
            <person name="Madugundu A.M."/>
            <person name="Renuse S.R."/>
            <person name="Holt D.H."/>
            <person name="Pandey A.P."/>
            <person name="Papenfuss A.P."/>
            <person name="Gasser R.B.G."/>
            <person name="Fischer K.F."/>
        </authorList>
    </citation>
    <scope>NUCLEOTIDE SEQUENCE</scope>
    <source>
        <strain evidence="12">SSS_KF_BRIS2020</strain>
    </source>
</reference>
<keyword evidence="7" id="KW-1133">Transmembrane helix</keyword>
<keyword evidence="4 12" id="KW-0808">Transferase</keyword>
<comment type="similarity">
    <text evidence="2">Belongs to the glycosyltransferase 31 family.</text>
</comment>
<keyword evidence="14" id="KW-1185">Reference proteome</keyword>
<evidence type="ECO:0000256" key="2">
    <source>
        <dbReference type="ARBA" id="ARBA00008661"/>
    </source>
</evidence>
<evidence type="ECO:0000256" key="3">
    <source>
        <dbReference type="ARBA" id="ARBA00022676"/>
    </source>
</evidence>
<comment type="subcellular location">
    <subcellularLocation>
        <location evidence="9">Endomembrane system</location>
        <topology evidence="9">Single-pass membrane protein</topology>
    </subcellularLocation>
    <subcellularLocation>
        <location evidence="1">Membrane</location>
        <topology evidence="1">Single-pass type II membrane protein</topology>
    </subcellularLocation>
</comment>
<evidence type="ECO:0000256" key="4">
    <source>
        <dbReference type="ARBA" id="ARBA00022679"/>
    </source>
</evidence>
<feature type="domain" description="Fringe-like glycosyltransferase" evidence="11">
    <location>
        <begin position="122"/>
        <end position="369"/>
    </location>
</feature>
<keyword evidence="6" id="KW-0735">Signal-anchor</keyword>
<reference evidence="14" key="1">
    <citation type="journal article" date="2020" name="PLoS Negl. Trop. Dis.">
        <title>High-quality nuclear genome for Sarcoptes scabiei-A critical resource for a neglected parasite.</title>
        <authorList>
            <person name="Korhonen P.K."/>
            <person name="Gasser R.B."/>
            <person name="Ma G."/>
            <person name="Wang T."/>
            <person name="Stroehlein A.J."/>
            <person name="Young N.D."/>
            <person name="Ang C.S."/>
            <person name="Fernando D.D."/>
            <person name="Lu H.C."/>
            <person name="Taylor S."/>
            <person name="Reynolds S.L."/>
            <person name="Mofiz E."/>
            <person name="Najaraj S.H."/>
            <person name="Gowda H."/>
            <person name="Madugundu A."/>
            <person name="Renuse S."/>
            <person name="Holt D."/>
            <person name="Pandey A."/>
            <person name="Papenfuss A.T."/>
            <person name="Fischer K."/>
        </authorList>
    </citation>
    <scope>NUCLEOTIDE SEQUENCE [LARGE SCALE GENOMIC DNA]</scope>
</reference>
<dbReference type="AlphaFoldDB" id="A0A834R8M6"/>
<evidence type="ECO:0000256" key="10">
    <source>
        <dbReference type="SAM" id="MobiDB-lite"/>
    </source>
</evidence>
<dbReference type="GO" id="GO:0016757">
    <property type="term" value="F:glycosyltransferase activity"/>
    <property type="evidence" value="ECO:0007669"/>
    <property type="project" value="UniProtKB-KW"/>
</dbReference>
<evidence type="ECO:0000256" key="5">
    <source>
        <dbReference type="ARBA" id="ARBA00022692"/>
    </source>
</evidence>
<dbReference type="OrthoDB" id="8959630at2759"/>
<evidence type="ECO:0000256" key="8">
    <source>
        <dbReference type="ARBA" id="ARBA00023136"/>
    </source>
</evidence>
<evidence type="ECO:0000256" key="9">
    <source>
        <dbReference type="ARBA" id="ARBA00037847"/>
    </source>
</evidence>
<protein>
    <submittedName>
        <fullName evidence="12">Fringe glycosyltransferase</fullName>
    </submittedName>
</protein>
<evidence type="ECO:0000256" key="7">
    <source>
        <dbReference type="ARBA" id="ARBA00022989"/>
    </source>
</evidence>
<name>A0A834R8M6_SARSC</name>
<gene>
    <name evidence="12" type="ORF">SSS_8296</name>
</gene>